<evidence type="ECO:0000313" key="6">
    <source>
        <dbReference type="Proteomes" id="UP001148932"/>
    </source>
</evidence>
<dbReference type="Pfam" id="PF12833">
    <property type="entry name" value="HTH_18"/>
    <property type="match status" value="1"/>
</dbReference>
<evidence type="ECO:0000256" key="1">
    <source>
        <dbReference type="ARBA" id="ARBA00023015"/>
    </source>
</evidence>
<keyword evidence="6" id="KW-1185">Reference proteome</keyword>
<dbReference type="InterPro" id="IPR009057">
    <property type="entry name" value="Homeodomain-like_sf"/>
</dbReference>
<dbReference type="RefSeq" id="WP_274109417.1">
    <property type="nucleotide sequence ID" value="NZ_JAPCKI010000004.1"/>
</dbReference>
<name>A0ABT5RV63_9BURK</name>
<dbReference type="Pfam" id="PF06445">
    <property type="entry name" value="GyrI-like"/>
    <property type="match status" value="1"/>
</dbReference>
<evidence type="ECO:0000313" key="5">
    <source>
        <dbReference type="EMBL" id="MDD2177587.1"/>
    </source>
</evidence>
<dbReference type="SMART" id="SM00342">
    <property type="entry name" value="HTH_ARAC"/>
    <property type="match status" value="1"/>
</dbReference>
<dbReference type="SMART" id="SM00871">
    <property type="entry name" value="AraC_E_bind"/>
    <property type="match status" value="1"/>
</dbReference>
<sequence length="293" mass="33215">MLYLRQIQEGIDFIEAHLESDIELAEVARTAGMSQWHFQRIFKALTNETLKTYIRSRRFSRALEQLTNTRLSVLDIALASGYETQESFTRAFRDCFRLTPSQYRKMGNRSLFVRKIRFDQSYLAHLHHNISLTPDIKEQPPMQLVGLPTDYYGIDSEKNNLGQKLPPLWAAFLPRLGEIANTVPGVCYGIVAPERPHTEKLRYLACIEVQGLGVLPPGMAATEIPASTYARFTHRGPAQNVDATVNYIYSSWMLSAEHQHTLGPDLEIYGSAYHPTLHDSVMHYAIPVTPPPG</sequence>
<comment type="caution">
    <text evidence="5">The sequence shown here is derived from an EMBL/GenBank/DDBJ whole genome shotgun (WGS) entry which is preliminary data.</text>
</comment>
<dbReference type="PANTHER" id="PTHR47504">
    <property type="entry name" value="RIGHT ORIGIN-BINDING PROTEIN"/>
    <property type="match status" value="1"/>
</dbReference>
<dbReference type="EMBL" id="JAPCKI010000004">
    <property type="protein sequence ID" value="MDD2177587.1"/>
    <property type="molecule type" value="Genomic_DNA"/>
</dbReference>
<organism evidence="5 6">
    <name type="scientific">Acidovorax benzenivorans</name>
    <dbReference type="NCBI Taxonomy" id="2987520"/>
    <lineage>
        <taxon>Bacteria</taxon>
        <taxon>Pseudomonadati</taxon>
        <taxon>Pseudomonadota</taxon>
        <taxon>Betaproteobacteria</taxon>
        <taxon>Burkholderiales</taxon>
        <taxon>Comamonadaceae</taxon>
        <taxon>Acidovorax</taxon>
    </lineage>
</organism>
<dbReference type="InterPro" id="IPR029442">
    <property type="entry name" value="GyrI-like"/>
</dbReference>
<evidence type="ECO:0000256" key="3">
    <source>
        <dbReference type="ARBA" id="ARBA00023163"/>
    </source>
</evidence>
<keyword evidence="1" id="KW-0805">Transcription regulation</keyword>
<dbReference type="InterPro" id="IPR050959">
    <property type="entry name" value="MarA-like"/>
</dbReference>
<keyword evidence="2" id="KW-0238">DNA-binding</keyword>
<gene>
    <name evidence="5" type="ORF">OIN59_09075</name>
</gene>
<dbReference type="InterPro" id="IPR018060">
    <property type="entry name" value="HTH_AraC"/>
</dbReference>
<dbReference type="Proteomes" id="UP001148932">
    <property type="component" value="Unassembled WGS sequence"/>
</dbReference>
<protein>
    <submittedName>
        <fullName evidence="5">AraC family transcriptional regulator</fullName>
    </submittedName>
</protein>
<dbReference type="InterPro" id="IPR011256">
    <property type="entry name" value="Reg_factor_effector_dom_sf"/>
</dbReference>
<dbReference type="InterPro" id="IPR010499">
    <property type="entry name" value="AraC_E-bd"/>
</dbReference>
<evidence type="ECO:0000259" key="4">
    <source>
        <dbReference type="PROSITE" id="PS01124"/>
    </source>
</evidence>
<proteinExistence type="predicted"/>
<keyword evidence="3" id="KW-0804">Transcription</keyword>
<evidence type="ECO:0000256" key="2">
    <source>
        <dbReference type="ARBA" id="ARBA00023125"/>
    </source>
</evidence>
<reference evidence="5" key="1">
    <citation type="submission" date="2022-10" db="EMBL/GenBank/DDBJ databases">
        <title>Description of microaerobic benzene degrading bacteria.</title>
        <authorList>
            <person name="Bedics A."/>
            <person name="Tancsics A."/>
            <person name="Banerjee S."/>
        </authorList>
    </citation>
    <scope>NUCLEOTIDE SEQUENCE</scope>
    <source>
        <strain evidence="5">D2M1</strain>
    </source>
</reference>
<feature type="domain" description="HTH araC/xylS-type" evidence="4">
    <location>
        <begin position="8"/>
        <end position="106"/>
    </location>
</feature>
<dbReference type="SUPFAM" id="SSF46689">
    <property type="entry name" value="Homeodomain-like"/>
    <property type="match status" value="2"/>
</dbReference>
<dbReference type="SUPFAM" id="SSF55136">
    <property type="entry name" value="Probable bacterial effector-binding domain"/>
    <property type="match status" value="1"/>
</dbReference>
<dbReference type="InterPro" id="IPR020449">
    <property type="entry name" value="Tscrpt_reg_AraC-type_HTH"/>
</dbReference>
<dbReference type="Gene3D" id="3.20.80.10">
    <property type="entry name" value="Regulatory factor, effector binding domain"/>
    <property type="match status" value="1"/>
</dbReference>
<dbReference type="PRINTS" id="PR00032">
    <property type="entry name" value="HTHARAC"/>
</dbReference>
<dbReference type="Gene3D" id="1.10.10.60">
    <property type="entry name" value="Homeodomain-like"/>
    <property type="match status" value="2"/>
</dbReference>
<accession>A0ABT5RV63</accession>
<dbReference type="PROSITE" id="PS01124">
    <property type="entry name" value="HTH_ARAC_FAMILY_2"/>
    <property type="match status" value="1"/>
</dbReference>
<dbReference type="PANTHER" id="PTHR47504:SF5">
    <property type="entry name" value="RIGHT ORIGIN-BINDING PROTEIN"/>
    <property type="match status" value="1"/>
</dbReference>